<dbReference type="EMBL" id="JAVDYC010000001">
    <property type="protein sequence ID" value="MDR7322589.1"/>
    <property type="molecule type" value="Genomic_DNA"/>
</dbReference>
<proteinExistence type="predicted"/>
<protein>
    <submittedName>
        <fullName evidence="1">Uncharacterized protein</fullName>
    </submittedName>
</protein>
<dbReference type="Proteomes" id="UP001183629">
    <property type="component" value="Unassembled WGS sequence"/>
</dbReference>
<dbReference type="Gene3D" id="3.30.450.40">
    <property type="match status" value="1"/>
</dbReference>
<accession>A0AAE4CV98</accession>
<dbReference type="InterPro" id="IPR029016">
    <property type="entry name" value="GAF-like_dom_sf"/>
</dbReference>
<gene>
    <name evidence="1" type="ORF">J2S44_002839</name>
</gene>
<evidence type="ECO:0000313" key="1">
    <source>
        <dbReference type="EMBL" id="MDR7322589.1"/>
    </source>
</evidence>
<dbReference type="RefSeq" id="WP_310413202.1">
    <property type="nucleotide sequence ID" value="NZ_JAVDYC010000001.1"/>
</dbReference>
<dbReference type="AlphaFoldDB" id="A0AAE4CV98"/>
<comment type="caution">
    <text evidence="1">The sequence shown here is derived from an EMBL/GenBank/DDBJ whole genome shotgun (WGS) entry which is preliminary data.</text>
</comment>
<sequence>MATSESIDPEAAFAQLARIKLSETDLNGVLNMIADLARRAVPGADEVSVTLVRDQQARTAAFTSELALRLDETQYALGSGPCLDAAGTAGAMVLSRIATETRRPQWTSQAVELGRTVRCRWACRSRSPSPAR</sequence>
<evidence type="ECO:0000313" key="2">
    <source>
        <dbReference type="Proteomes" id="UP001183629"/>
    </source>
</evidence>
<name>A0AAE4CV98_9ACTN</name>
<reference evidence="1 2" key="1">
    <citation type="submission" date="2023-07" db="EMBL/GenBank/DDBJ databases">
        <title>Sequencing the genomes of 1000 actinobacteria strains.</title>
        <authorList>
            <person name="Klenk H.-P."/>
        </authorList>
    </citation>
    <scope>NUCLEOTIDE SEQUENCE [LARGE SCALE GENOMIC DNA]</scope>
    <source>
        <strain evidence="1 2">DSM 44711</strain>
    </source>
</reference>
<dbReference type="SUPFAM" id="SSF55781">
    <property type="entry name" value="GAF domain-like"/>
    <property type="match status" value="1"/>
</dbReference>
<organism evidence="1 2">
    <name type="scientific">Catenuloplanes niger</name>
    <dbReference type="NCBI Taxonomy" id="587534"/>
    <lineage>
        <taxon>Bacteria</taxon>
        <taxon>Bacillati</taxon>
        <taxon>Actinomycetota</taxon>
        <taxon>Actinomycetes</taxon>
        <taxon>Micromonosporales</taxon>
        <taxon>Micromonosporaceae</taxon>
        <taxon>Catenuloplanes</taxon>
    </lineage>
</organism>
<keyword evidence="2" id="KW-1185">Reference proteome</keyword>